<feature type="domain" description="F-box" evidence="2">
    <location>
        <begin position="10"/>
        <end position="56"/>
    </location>
</feature>
<feature type="transmembrane region" description="Helical" evidence="1">
    <location>
        <begin position="56"/>
        <end position="72"/>
    </location>
</feature>
<accession>A0A1S3X285</accession>
<organism evidence="4">
    <name type="scientific">Nicotiana tabacum</name>
    <name type="common">Common tobacco</name>
    <dbReference type="NCBI Taxonomy" id="4097"/>
    <lineage>
        <taxon>Eukaryota</taxon>
        <taxon>Viridiplantae</taxon>
        <taxon>Streptophyta</taxon>
        <taxon>Embryophyta</taxon>
        <taxon>Tracheophyta</taxon>
        <taxon>Spermatophyta</taxon>
        <taxon>Magnoliopsida</taxon>
        <taxon>eudicotyledons</taxon>
        <taxon>Gunneridae</taxon>
        <taxon>Pentapetalae</taxon>
        <taxon>asterids</taxon>
        <taxon>lamiids</taxon>
        <taxon>Solanales</taxon>
        <taxon>Solanaceae</taxon>
        <taxon>Nicotianoideae</taxon>
        <taxon>Nicotianeae</taxon>
        <taxon>Nicotiana</taxon>
    </lineage>
</organism>
<dbReference type="AlphaFoldDB" id="A0A1S3X285"/>
<dbReference type="Gene3D" id="1.20.1280.50">
    <property type="match status" value="1"/>
</dbReference>
<dbReference type="PROSITE" id="PS50181">
    <property type="entry name" value="FBOX"/>
    <property type="match status" value="1"/>
</dbReference>
<dbReference type="RefSeq" id="XP_016433935.1">
    <property type="nucleotide sequence ID" value="XM_016578449.1"/>
</dbReference>
<dbReference type="InterPro" id="IPR036047">
    <property type="entry name" value="F-box-like_dom_sf"/>
</dbReference>
<name>A0A1S3X285_TOBAC</name>
<keyword evidence="1" id="KW-1133">Transmembrane helix</keyword>
<dbReference type="KEGG" id="nta:107760404"/>
<evidence type="ECO:0000313" key="4">
    <source>
        <dbReference type="RefSeq" id="XP_016433936.1"/>
    </source>
</evidence>
<proteinExistence type="predicted"/>
<dbReference type="InterPro" id="IPR006527">
    <property type="entry name" value="F-box-assoc_dom_typ1"/>
</dbReference>
<reference evidence="3 4" key="1">
    <citation type="submission" date="2025-04" db="UniProtKB">
        <authorList>
            <consortium name="RefSeq"/>
        </authorList>
    </citation>
    <scope>IDENTIFICATION</scope>
</reference>
<evidence type="ECO:0000259" key="2">
    <source>
        <dbReference type="PROSITE" id="PS50181"/>
    </source>
</evidence>
<keyword evidence="1" id="KW-0472">Membrane</keyword>
<dbReference type="NCBIfam" id="TIGR01640">
    <property type="entry name" value="F_box_assoc_1"/>
    <property type="match status" value="1"/>
</dbReference>
<evidence type="ECO:0000256" key="1">
    <source>
        <dbReference type="SAM" id="Phobius"/>
    </source>
</evidence>
<dbReference type="OrthoDB" id="591557at2759"/>
<dbReference type="PaxDb" id="4097-A0A1S3X285"/>
<sequence length="391" mass="45146">MPTLPAQSSQDLMPTLPAELITEILLKLAVKSLLQFRSVSKSWLSLISSPEFVKTISYYLTTVELCLMFVMLHTMSRSVLLALCQGVFLSALLYDSVAEAFDLDYPGTNPYCYPSIVGSFNGLLCLAVAVSDGLLYNLFLWNPSIRKYKKLPNFRLNVSRQHNLNKDRYDFKFGFAYDAFRDEYKIVGIFPIHRNGRLCRVEVKIYSLKSDSWRDIDDFQGRQLLSVSGKLVNQKLHWLDWDQNIIFFFYLADEKWAKVEQPSDFKGCGFLVLGVFRNDLSAFCNYEWTTHVDIWVMKEYGVKESWTKMFTIKFPDRPTGYIFTPPIFMSNEGEVLLQFGSRFTKYNLKDDSTRYLDVTNFAPCLEEAEIYVKSLVCPFFTEGITKAATTD</sequence>
<feature type="transmembrane region" description="Helical" evidence="1">
    <location>
        <begin position="117"/>
        <end position="141"/>
    </location>
</feature>
<feature type="transmembrane region" description="Helical" evidence="1">
    <location>
        <begin position="79"/>
        <end position="97"/>
    </location>
</feature>
<dbReference type="Pfam" id="PF00646">
    <property type="entry name" value="F-box"/>
    <property type="match status" value="1"/>
</dbReference>
<dbReference type="PANTHER" id="PTHR31672:SF13">
    <property type="entry name" value="F-BOX PROTEIN CPR30-LIKE"/>
    <property type="match status" value="1"/>
</dbReference>
<dbReference type="InterPro" id="IPR050796">
    <property type="entry name" value="SCF_F-box_component"/>
</dbReference>
<dbReference type="PANTHER" id="PTHR31672">
    <property type="entry name" value="BNACNNG10540D PROTEIN"/>
    <property type="match status" value="1"/>
</dbReference>
<dbReference type="InterPro" id="IPR001810">
    <property type="entry name" value="F-box_dom"/>
</dbReference>
<dbReference type="RefSeq" id="XP_016433936.1">
    <property type="nucleotide sequence ID" value="XM_016578450.1"/>
</dbReference>
<protein>
    <submittedName>
        <fullName evidence="3 4">F-box/kelch-repeat protein At3g23880 isoform X1</fullName>
    </submittedName>
</protein>
<dbReference type="OMA" id="THKSINF"/>
<gene>
    <name evidence="3 4" type="primary">LOC107760404</name>
</gene>
<dbReference type="InterPro" id="IPR017451">
    <property type="entry name" value="F-box-assoc_interact_dom"/>
</dbReference>
<keyword evidence="1" id="KW-0812">Transmembrane</keyword>
<dbReference type="Pfam" id="PF07734">
    <property type="entry name" value="FBA_1"/>
    <property type="match status" value="1"/>
</dbReference>
<dbReference type="SUPFAM" id="SSF81383">
    <property type="entry name" value="F-box domain"/>
    <property type="match status" value="1"/>
</dbReference>
<evidence type="ECO:0000313" key="3">
    <source>
        <dbReference type="RefSeq" id="XP_016433935.1"/>
    </source>
</evidence>
<dbReference type="STRING" id="4097.A0A1S3X285"/>
<dbReference type="CDD" id="cd22157">
    <property type="entry name" value="F-box_AtFBW1-like"/>
    <property type="match status" value="1"/>
</dbReference>
<dbReference type="SMART" id="SM00256">
    <property type="entry name" value="FBOX"/>
    <property type="match status" value="1"/>
</dbReference>